<accession>A0A4U8UL52</accession>
<dbReference type="Proteomes" id="UP000298663">
    <property type="component" value="Unassembled WGS sequence"/>
</dbReference>
<protein>
    <submittedName>
        <fullName evidence="1">Uncharacterized protein</fullName>
    </submittedName>
</protein>
<reference evidence="1 2" key="1">
    <citation type="journal article" date="2015" name="Genome Biol.">
        <title>Comparative genomics of Steinernema reveals deeply conserved gene regulatory networks.</title>
        <authorList>
            <person name="Dillman A.R."/>
            <person name="Macchietto M."/>
            <person name="Porter C.F."/>
            <person name="Rogers A."/>
            <person name="Williams B."/>
            <person name="Antoshechkin I."/>
            <person name="Lee M.M."/>
            <person name="Goodwin Z."/>
            <person name="Lu X."/>
            <person name="Lewis E.E."/>
            <person name="Goodrich-Blair H."/>
            <person name="Stock S.P."/>
            <person name="Adams B.J."/>
            <person name="Sternberg P.W."/>
            <person name="Mortazavi A."/>
        </authorList>
    </citation>
    <scope>NUCLEOTIDE SEQUENCE [LARGE SCALE GENOMIC DNA]</scope>
    <source>
        <strain evidence="1 2">ALL</strain>
    </source>
</reference>
<organism evidence="1 2">
    <name type="scientific">Steinernema carpocapsae</name>
    <name type="common">Entomopathogenic nematode</name>
    <dbReference type="NCBI Taxonomy" id="34508"/>
    <lineage>
        <taxon>Eukaryota</taxon>
        <taxon>Metazoa</taxon>
        <taxon>Ecdysozoa</taxon>
        <taxon>Nematoda</taxon>
        <taxon>Chromadorea</taxon>
        <taxon>Rhabditida</taxon>
        <taxon>Tylenchina</taxon>
        <taxon>Panagrolaimomorpha</taxon>
        <taxon>Strongyloidoidea</taxon>
        <taxon>Steinernematidae</taxon>
        <taxon>Steinernema</taxon>
    </lineage>
</organism>
<sequence>MQPEHAEKQQSTPRLSDCWNLVTAASTEHHISIRPLKDTGNWQYSIGRKIGQSFAYVDDFKKILANGTIETISIGDRNSTPEASVPRESKWVTISVEAAKKDVIPLLLKKFTGEKGTLEVSTELSKDVQALLAVIFKESGSKTSLPQITLNKHYGKTAEDFLKTQVSCGKVYALHLRGAWLSSFYDNVFVFLSKTKNCKLDLRPNEISLKVDKKMMDLIFAKFEKKSGFSVMFVSKDIA</sequence>
<dbReference type="OrthoDB" id="10640717at2759"/>
<proteinExistence type="predicted"/>
<dbReference type="EMBL" id="AZBU02000001">
    <property type="protein sequence ID" value="TMS33602.1"/>
    <property type="molecule type" value="Genomic_DNA"/>
</dbReference>
<comment type="caution">
    <text evidence="1">The sequence shown here is derived from an EMBL/GenBank/DDBJ whole genome shotgun (WGS) entry which is preliminary data.</text>
</comment>
<evidence type="ECO:0000313" key="1">
    <source>
        <dbReference type="EMBL" id="TMS33602.1"/>
    </source>
</evidence>
<keyword evidence="2" id="KW-1185">Reference proteome</keyword>
<name>A0A4U8UL52_STECR</name>
<dbReference type="AlphaFoldDB" id="A0A4U8UL52"/>
<reference evidence="1 2" key="2">
    <citation type="journal article" date="2019" name="G3 (Bethesda)">
        <title>Hybrid Assembly of the Genome of the Entomopathogenic Nematode Steinernema carpocapsae Identifies the X-Chromosome.</title>
        <authorList>
            <person name="Serra L."/>
            <person name="Macchietto M."/>
            <person name="Macias-Munoz A."/>
            <person name="McGill C.J."/>
            <person name="Rodriguez I.M."/>
            <person name="Rodriguez B."/>
            <person name="Murad R."/>
            <person name="Mortazavi A."/>
        </authorList>
    </citation>
    <scope>NUCLEOTIDE SEQUENCE [LARGE SCALE GENOMIC DNA]</scope>
    <source>
        <strain evidence="1 2">ALL</strain>
    </source>
</reference>
<gene>
    <name evidence="1" type="ORF">L596_001324</name>
</gene>
<evidence type="ECO:0000313" key="2">
    <source>
        <dbReference type="Proteomes" id="UP000298663"/>
    </source>
</evidence>